<name>A0A6G1ICS6_9PLEO</name>
<keyword evidence="2" id="KW-1185">Reference proteome</keyword>
<dbReference type="EMBL" id="MU005646">
    <property type="protein sequence ID" value="KAF2675840.1"/>
    <property type="molecule type" value="Genomic_DNA"/>
</dbReference>
<organism evidence="1 2">
    <name type="scientific">Lentithecium fluviatile CBS 122367</name>
    <dbReference type="NCBI Taxonomy" id="1168545"/>
    <lineage>
        <taxon>Eukaryota</taxon>
        <taxon>Fungi</taxon>
        <taxon>Dikarya</taxon>
        <taxon>Ascomycota</taxon>
        <taxon>Pezizomycotina</taxon>
        <taxon>Dothideomycetes</taxon>
        <taxon>Pleosporomycetidae</taxon>
        <taxon>Pleosporales</taxon>
        <taxon>Massarineae</taxon>
        <taxon>Lentitheciaceae</taxon>
        <taxon>Lentithecium</taxon>
    </lineage>
</organism>
<dbReference type="Proteomes" id="UP000799291">
    <property type="component" value="Unassembled WGS sequence"/>
</dbReference>
<dbReference type="OrthoDB" id="3437405at2759"/>
<evidence type="ECO:0000313" key="1">
    <source>
        <dbReference type="EMBL" id="KAF2675840.1"/>
    </source>
</evidence>
<sequence>MPPPPGIPQELADALNFLFDPASLHQQAIPKRTGFNRETINDLYSVDRLLPASTLYLFLDFAFEGNLYSGCKTTLPLVLEEEISLFTKQYAEWAPSPWNRERSSLDARLLDCPAEFNVSVSRKISHMRARLWEGMVPMSGARWNEKKLDDPLNWQRAFEFLLGIVKTFIWLGDPDISRGIKDNFNYVAGVLKPFEDALNARRAQNGVTARVEMRALWLEYMTDLFETMVHRTYTWLRDRIAETIAKAKAQYDAAADAKGAANCYEEGKKFLECWADLNRVHSYADFAIMMPLDGFAGFPSPNRTYSKVVGSMFPLPLRQDERDEMSLRLEWTRGLRAVEAPDAIRRSREDIDAVMQEVKRNDEYLRRELRGEAKTLGREHWIAILHSRTEWSLARGGPRDQRWGFVVYMLTHTPSESEWETFKVKLYEDFARSGQWVDGFEEVKARMDLQWVDAKEVGIPHDDVDAAKRHFSTFSTSPHCRRRTWKQDFFVIDTPSFISYTSPSTSIQKQPSYGDHGGFLTLIDTVSYSSAIIHQEAPGYQNKLRVLGSLVFDDVYPMVVSLVQRPRQLWPLAMRHPEQVYVGPVLEGQEKSWDGVWDLRGVWWRAFLKWRGEQGGGGTTAS</sequence>
<dbReference type="AlphaFoldDB" id="A0A6G1ICS6"/>
<reference evidence="1" key="1">
    <citation type="journal article" date="2020" name="Stud. Mycol.">
        <title>101 Dothideomycetes genomes: a test case for predicting lifestyles and emergence of pathogens.</title>
        <authorList>
            <person name="Haridas S."/>
            <person name="Albert R."/>
            <person name="Binder M."/>
            <person name="Bloem J."/>
            <person name="Labutti K."/>
            <person name="Salamov A."/>
            <person name="Andreopoulos B."/>
            <person name="Baker S."/>
            <person name="Barry K."/>
            <person name="Bills G."/>
            <person name="Bluhm B."/>
            <person name="Cannon C."/>
            <person name="Castanera R."/>
            <person name="Culley D."/>
            <person name="Daum C."/>
            <person name="Ezra D."/>
            <person name="Gonzalez J."/>
            <person name="Henrissat B."/>
            <person name="Kuo A."/>
            <person name="Liang C."/>
            <person name="Lipzen A."/>
            <person name="Lutzoni F."/>
            <person name="Magnuson J."/>
            <person name="Mondo S."/>
            <person name="Nolan M."/>
            <person name="Ohm R."/>
            <person name="Pangilinan J."/>
            <person name="Park H.-J."/>
            <person name="Ramirez L."/>
            <person name="Alfaro M."/>
            <person name="Sun H."/>
            <person name="Tritt A."/>
            <person name="Yoshinaga Y."/>
            <person name="Zwiers L.-H."/>
            <person name="Turgeon B."/>
            <person name="Goodwin S."/>
            <person name="Spatafora J."/>
            <person name="Crous P."/>
            <person name="Grigoriev I."/>
        </authorList>
    </citation>
    <scope>NUCLEOTIDE SEQUENCE</scope>
    <source>
        <strain evidence="1">CBS 122367</strain>
    </source>
</reference>
<gene>
    <name evidence="1" type="ORF">K458DRAFT_437681</name>
</gene>
<accession>A0A6G1ICS6</accession>
<protein>
    <submittedName>
        <fullName evidence="1">Uncharacterized protein</fullName>
    </submittedName>
</protein>
<evidence type="ECO:0000313" key="2">
    <source>
        <dbReference type="Proteomes" id="UP000799291"/>
    </source>
</evidence>
<proteinExistence type="predicted"/>